<dbReference type="GO" id="GO:0005524">
    <property type="term" value="F:ATP binding"/>
    <property type="evidence" value="ECO:0007669"/>
    <property type="project" value="UniProtKB-KW"/>
</dbReference>
<evidence type="ECO:0000256" key="4">
    <source>
        <dbReference type="ARBA" id="ARBA00022553"/>
    </source>
</evidence>
<evidence type="ECO:0000256" key="11">
    <source>
        <dbReference type="ARBA" id="ARBA00022989"/>
    </source>
</evidence>
<dbReference type="SUPFAM" id="SSF81665">
    <property type="entry name" value="Calcium ATPase, transmembrane domain M"/>
    <property type="match status" value="1"/>
</dbReference>
<evidence type="ECO:0000256" key="1">
    <source>
        <dbReference type="ARBA" id="ARBA00004141"/>
    </source>
</evidence>
<dbReference type="SMART" id="SM00831">
    <property type="entry name" value="Cation_ATPase_N"/>
    <property type="match status" value="1"/>
</dbReference>
<sequence>MEAVDLGSVPMDEVFKTLLCDTKGLSKEAAEQRIAIFGPNKLVVKQGKPPEWQDFVGIILLLLINSTIGFFEETKAENATAALMVHLAPKTKSALTGESLLVTKRYGDYVYSGTTCKQGEVEALVVATGVHTSFGNAASKSCSTNQEVGRIQKVFVENVQPDVVVLLAARASQVENQDAIDAAIIGMLEDPEEARAGIEVVDFLNPTDKRTEITYIQGNEGKMYRVSKGAPEQILNLVDNKPEIEDRVHLAIDNFAERGFRSLAVAYQEVPEGTEESPGDPWRFVALMPLFDLPRHDSADTIKSALDLGVNVKMITGDQLAIAKGTGRHLGMGTNMYPASELLDDSISALSVEEFIENADGFAGAFPEHKYQIVKRLQDRRHICGMIGDGVDDAPALKKADIGIAVAESTEAARGASDIVLTEPGLSVIISAIRTSRSIFQRMKNYTIYAVSITVRIVILTCSSFVCNEVIIHSSDSQQNLSSPLILLQQLAFSLLALIWHFDFPPFMILIIAILNDGTVMTISKDRVKLSPHPDHWKLAEIFTTGIILGGYLAMVTVLFFWTAYDTSFFPRIFKVPSLYKNDVKDFRMLASAVYLQVSTISQALIFVTRSRGWSCAERPGVLLMAAFVVTQTIATLIAVYANWGFAYIEGIGWRWAGLIWAFNFIFYIPLDPLKFLVRYTLSGGTKNIDREDSELRWSHALRIIHGLDPPETVSQSIPKLTIQNSYKRL</sequence>
<dbReference type="InterPro" id="IPR008250">
    <property type="entry name" value="ATPase_P-typ_transduc_dom_A_sf"/>
</dbReference>
<evidence type="ECO:0000256" key="10">
    <source>
        <dbReference type="ARBA" id="ARBA00022967"/>
    </source>
</evidence>
<keyword evidence="10" id="KW-1278">Translocase</keyword>
<dbReference type="SUPFAM" id="SSF81660">
    <property type="entry name" value="Metal cation-transporting ATPase, ATP-binding domain N"/>
    <property type="match status" value="1"/>
</dbReference>
<dbReference type="Proteomes" id="UP000836841">
    <property type="component" value="Chromosome 7"/>
</dbReference>
<keyword evidence="6" id="KW-0479">Metal-binding</keyword>
<dbReference type="InterPro" id="IPR004014">
    <property type="entry name" value="ATPase_P-typ_cation-transptr_N"/>
</dbReference>
<keyword evidence="12 13" id="KW-0472">Membrane</keyword>
<comment type="similarity">
    <text evidence="2">Belongs to the cation transport ATPase (P-type) (TC 3.A.3) family. Type IIIA subfamily.</text>
</comment>
<accession>A0AAU9TAH6</accession>
<name>A0AAU9TAH6_THLAR</name>
<dbReference type="GO" id="GO:0016887">
    <property type="term" value="F:ATP hydrolysis activity"/>
    <property type="evidence" value="ECO:0007669"/>
    <property type="project" value="InterPro"/>
</dbReference>
<evidence type="ECO:0000256" key="9">
    <source>
        <dbReference type="ARBA" id="ARBA00022842"/>
    </source>
</evidence>
<dbReference type="Pfam" id="PF00702">
    <property type="entry name" value="Hydrolase"/>
    <property type="match status" value="1"/>
</dbReference>
<dbReference type="GO" id="GO:0008553">
    <property type="term" value="F:P-type proton-exporting transporter activity"/>
    <property type="evidence" value="ECO:0007669"/>
    <property type="project" value="UniProtKB-EC"/>
</dbReference>
<keyword evidence="8" id="KW-0067">ATP-binding</keyword>
<keyword evidence="16" id="KW-1185">Reference proteome</keyword>
<feature type="domain" description="Cation-transporting P-type ATPase N-terminal" evidence="14">
    <location>
        <begin position="5"/>
        <end position="74"/>
    </location>
</feature>
<keyword evidence="5 13" id="KW-0812">Transmembrane</keyword>
<dbReference type="SUPFAM" id="SSF81653">
    <property type="entry name" value="Calcium ATPase, transduction domain A"/>
    <property type="match status" value="1"/>
</dbReference>
<evidence type="ECO:0000256" key="7">
    <source>
        <dbReference type="ARBA" id="ARBA00022741"/>
    </source>
</evidence>
<evidence type="ECO:0000313" key="15">
    <source>
        <dbReference type="EMBL" id="CAH2079946.1"/>
    </source>
</evidence>
<keyword evidence="9" id="KW-0460">Magnesium</keyword>
<dbReference type="Pfam" id="PF00690">
    <property type="entry name" value="Cation_ATPase_N"/>
    <property type="match status" value="1"/>
</dbReference>
<protein>
    <recommendedName>
        <fullName evidence="3">P-type H(+)-exporting transporter</fullName>
        <ecNumber evidence="3">7.1.2.1</ecNumber>
    </recommendedName>
</protein>
<evidence type="ECO:0000256" key="2">
    <source>
        <dbReference type="ARBA" id="ARBA00008804"/>
    </source>
</evidence>
<dbReference type="AlphaFoldDB" id="A0AAU9TAH6"/>
<dbReference type="Pfam" id="PF00122">
    <property type="entry name" value="E1-E2_ATPase"/>
    <property type="match status" value="1"/>
</dbReference>
<evidence type="ECO:0000256" key="13">
    <source>
        <dbReference type="SAM" id="Phobius"/>
    </source>
</evidence>
<dbReference type="EMBL" id="OU466863">
    <property type="protein sequence ID" value="CAH2079946.1"/>
    <property type="molecule type" value="Genomic_DNA"/>
</dbReference>
<organism evidence="15 16">
    <name type="scientific">Thlaspi arvense</name>
    <name type="common">Field penny-cress</name>
    <dbReference type="NCBI Taxonomy" id="13288"/>
    <lineage>
        <taxon>Eukaryota</taxon>
        <taxon>Viridiplantae</taxon>
        <taxon>Streptophyta</taxon>
        <taxon>Embryophyta</taxon>
        <taxon>Tracheophyta</taxon>
        <taxon>Spermatophyta</taxon>
        <taxon>Magnoliopsida</taxon>
        <taxon>eudicotyledons</taxon>
        <taxon>Gunneridae</taxon>
        <taxon>Pentapetalae</taxon>
        <taxon>rosids</taxon>
        <taxon>malvids</taxon>
        <taxon>Brassicales</taxon>
        <taxon>Brassicaceae</taxon>
        <taxon>Thlaspideae</taxon>
        <taxon>Thlaspi</taxon>
    </lineage>
</organism>
<dbReference type="InterPro" id="IPR001757">
    <property type="entry name" value="P_typ_ATPase"/>
</dbReference>
<dbReference type="EC" id="7.1.2.1" evidence="3"/>
<feature type="transmembrane region" description="Helical" evidence="13">
    <location>
        <begin position="654"/>
        <end position="671"/>
    </location>
</feature>
<dbReference type="InterPro" id="IPR023298">
    <property type="entry name" value="ATPase_P-typ_TM_dom_sf"/>
</dbReference>
<dbReference type="SUPFAM" id="SSF56784">
    <property type="entry name" value="HAD-like"/>
    <property type="match status" value="1"/>
</dbReference>
<dbReference type="PANTHER" id="PTHR42861">
    <property type="entry name" value="CALCIUM-TRANSPORTING ATPASE"/>
    <property type="match status" value="1"/>
</dbReference>
<dbReference type="FunFam" id="3.40.50.1000:FF:000211">
    <property type="entry name" value="Plasma membrane ATPase"/>
    <property type="match status" value="1"/>
</dbReference>
<dbReference type="PRINTS" id="PR00119">
    <property type="entry name" value="CATATPASE"/>
</dbReference>
<evidence type="ECO:0000256" key="6">
    <source>
        <dbReference type="ARBA" id="ARBA00022723"/>
    </source>
</evidence>
<keyword evidence="11 13" id="KW-1133">Transmembrane helix</keyword>
<evidence type="ECO:0000256" key="8">
    <source>
        <dbReference type="ARBA" id="ARBA00022840"/>
    </source>
</evidence>
<dbReference type="Gene3D" id="1.20.1110.10">
    <property type="entry name" value="Calcium-transporting ATPase, transmembrane domain"/>
    <property type="match status" value="2"/>
</dbReference>
<evidence type="ECO:0000256" key="12">
    <source>
        <dbReference type="ARBA" id="ARBA00023136"/>
    </source>
</evidence>
<dbReference type="Gene3D" id="3.40.1110.10">
    <property type="entry name" value="Calcium-transporting ATPase, cytoplasmic domain N"/>
    <property type="match status" value="1"/>
</dbReference>
<gene>
    <name evidence="15" type="ORF">TAV2_LOCUS24153</name>
</gene>
<keyword evidence="4" id="KW-0597">Phosphoprotein</keyword>
<reference evidence="15 16" key="1">
    <citation type="submission" date="2022-03" db="EMBL/GenBank/DDBJ databases">
        <authorList>
            <person name="Nunn A."/>
            <person name="Chopra R."/>
            <person name="Nunn A."/>
            <person name="Contreras Garrido A."/>
        </authorList>
    </citation>
    <scope>NUCLEOTIDE SEQUENCE [LARGE SCALE GENOMIC DNA]</scope>
</reference>
<feature type="transmembrane region" description="Helical" evidence="13">
    <location>
        <begin position="621"/>
        <end position="642"/>
    </location>
</feature>
<evidence type="ECO:0000259" key="14">
    <source>
        <dbReference type="SMART" id="SM00831"/>
    </source>
</evidence>
<evidence type="ECO:0000313" key="16">
    <source>
        <dbReference type="Proteomes" id="UP000836841"/>
    </source>
</evidence>
<comment type="subcellular location">
    <subcellularLocation>
        <location evidence="1">Membrane</location>
        <topology evidence="1">Multi-pass membrane protein</topology>
    </subcellularLocation>
</comment>
<feature type="transmembrane region" description="Helical" evidence="13">
    <location>
        <begin position="545"/>
        <end position="565"/>
    </location>
</feature>
<dbReference type="GO" id="GO:0016020">
    <property type="term" value="C:membrane"/>
    <property type="evidence" value="ECO:0007669"/>
    <property type="project" value="UniProtKB-SubCell"/>
</dbReference>
<keyword evidence="7" id="KW-0547">Nucleotide-binding</keyword>
<dbReference type="FunFam" id="3.40.1110.10:FF:000005">
    <property type="entry name" value="Plasma membrane ATPase"/>
    <property type="match status" value="1"/>
</dbReference>
<proteinExistence type="inferred from homology"/>
<feature type="transmembrane region" description="Helical" evidence="13">
    <location>
        <begin position="589"/>
        <end position="609"/>
    </location>
</feature>
<dbReference type="GO" id="GO:0046872">
    <property type="term" value="F:metal ion binding"/>
    <property type="evidence" value="ECO:0007669"/>
    <property type="project" value="UniProtKB-KW"/>
</dbReference>
<dbReference type="PRINTS" id="PR00120">
    <property type="entry name" value="HATPASE"/>
</dbReference>
<evidence type="ECO:0000256" key="3">
    <source>
        <dbReference type="ARBA" id="ARBA00012476"/>
    </source>
</evidence>
<dbReference type="NCBIfam" id="TIGR01494">
    <property type="entry name" value="ATPase_P-type"/>
    <property type="match status" value="1"/>
</dbReference>
<evidence type="ECO:0000256" key="5">
    <source>
        <dbReference type="ARBA" id="ARBA00022692"/>
    </source>
</evidence>
<dbReference type="InterPro" id="IPR023299">
    <property type="entry name" value="ATPase_P-typ_cyto_dom_N"/>
</dbReference>
<dbReference type="InterPro" id="IPR036412">
    <property type="entry name" value="HAD-like_sf"/>
</dbReference>
<dbReference type="InterPro" id="IPR059000">
    <property type="entry name" value="ATPase_P-type_domA"/>
</dbReference>